<gene>
    <name evidence="2" type="ORF">E2562_030026</name>
</gene>
<dbReference type="Proteomes" id="UP000479710">
    <property type="component" value="Unassembled WGS sequence"/>
</dbReference>
<evidence type="ECO:0000313" key="2">
    <source>
        <dbReference type="EMBL" id="KAF0922253.1"/>
    </source>
</evidence>
<feature type="region of interest" description="Disordered" evidence="1">
    <location>
        <begin position="37"/>
        <end position="85"/>
    </location>
</feature>
<sequence length="85" mass="8572">MREGPSVPCVAQASGLHMAGATMPCVAQEWGPPSVPCVAQESGPRVARSATPRETEAHTADAGAPCWVGGSMSSIRKSSAEGAAH</sequence>
<dbReference type="AlphaFoldDB" id="A0A6G1EE83"/>
<evidence type="ECO:0000313" key="3">
    <source>
        <dbReference type="Proteomes" id="UP000479710"/>
    </source>
</evidence>
<name>A0A6G1EE83_9ORYZ</name>
<keyword evidence="3" id="KW-1185">Reference proteome</keyword>
<comment type="caution">
    <text evidence="2">The sequence shown here is derived from an EMBL/GenBank/DDBJ whole genome shotgun (WGS) entry which is preliminary data.</text>
</comment>
<dbReference type="EMBL" id="SPHZ02000004">
    <property type="protein sequence ID" value="KAF0922253.1"/>
    <property type="molecule type" value="Genomic_DNA"/>
</dbReference>
<evidence type="ECO:0000256" key="1">
    <source>
        <dbReference type="SAM" id="MobiDB-lite"/>
    </source>
</evidence>
<reference evidence="2 3" key="1">
    <citation type="submission" date="2019-11" db="EMBL/GenBank/DDBJ databases">
        <title>Whole genome sequence of Oryza granulata.</title>
        <authorList>
            <person name="Li W."/>
        </authorList>
    </citation>
    <scope>NUCLEOTIDE SEQUENCE [LARGE SCALE GENOMIC DNA]</scope>
    <source>
        <strain evidence="3">cv. Menghai</strain>
        <tissue evidence="2">Leaf</tissue>
    </source>
</reference>
<feature type="non-terminal residue" evidence="2">
    <location>
        <position position="85"/>
    </location>
</feature>
<proteinExistence type="predicted"/>
<accession>A0A6G1EE83</accession>
<protein>
    <submittedName>
        <fullName evidence="2">Uncharacterized protein</fullName>
    </submittedName>
</protein>
<organism evidence="2 3">
    <name type="scientific">Oryza meyeriana var. granulata</name>
    <dbReference type="NCBI Taxonomy" id="110450"/>
    <lineage>
        <taxon>Eukaryota</taxon>
        <taxon>Viridiplantae</taxon>
        <taxon>Streptophyta</taxon>
        <taxon>Embryophyta</taxon>
        <taxon>Tracheophyta</taxon>
        <taxon>Spermatophyta</taxon>
        <taxon>Magnoliopsida</taxon>
        <taxon>Liliopsida</taxon>
        <taxon>Poales</taxon>
        <taxon>Poaceae</taxon>
        <taxon>BOP clade</taxon>
        <taxon>Oryzoideae</taxon>
        <taxon>Oryzeae</taxon>
        <taxon>Oryzinae</taxon>
        <taxon>Oryza</taxon>
        <taxon>Oryza meyeriana</taxon>
    </lineage>
</organism>